<proteinExistence type="predicted"/>
<dbReference type="Proteomes" id="UP001372338">
    <property type="component" value="Unassembled WGS sequence"/>
</dbReference>
<protein>
    <submittedName>
        <fullName evidence="2">Uncharacterized protein</fullName>
    </submittedName>
</protein>
<keyword evidence="3" id="KW-1185">Reference proteome</keyword>
<gene>
    <name evidence="2" type="ORF">RIF29_10375</name>
</gene>
<comment type="caution">
    <text evidence="2">The sequence shown here is derived from an EMBL/GenBank/DDBJ whole genome shotgun (WGS) entry which is preliminary data.</text>
</comment>
<reference evidence="2 3" key="1">
    <citation type="submission" date="2024-01" db="EMBL/GenBank/DDBJ databases">
        <title>The genomes of 5 underutilized Papilionoideae crops provide insights into root nodulation and disease resistanc.</title>
        <authorList>
            <person name="Yuan L."/>
        </authorList>
    </citation>
    <scope>NUCLEOTIDE SEQUENCE [LARGE SCALE GENOMIC DNA]</scope>
    <source>
        <strain evidence="2">ZHUSHIDOU_FW_LH</strain>
        <tissue evidence="2">Leaf</tissue>
    </source>
</reference>
<dbReference type="AlphaFoldDB" id="A0AAN9FSN9"/>
<dbReference type="EMBL" id="JAYWIO010000002">
    <property type="protein sequence ID" value="KAK7281960.1"/>
    <property type="molecule type" value="Genomic_DNA"/>
</dbReference>
<feature type="compositionally biased region" description="Acidic residues" evidence="1">
    <location>
        <begin position="123"/>
        <end position="140"/>
    </location>
</feature>
<organism evidence="2 3">
    <name type="scientific">Crotalaria pallida</name>
    <name type="common">Smooth rattlebox</name>
    <name type="synonym">Crotalaria striata</name>
    <dbReference type="NCBI Taxonomy" id="3830"/>
    <lineage>
        <taxon>Eukaryota</taxon>
        <taxon>Viridiplantae</taxon>
        <taxon>Streptophyta</taxon>
        <taxon>Embryophyta</taxon>
        <taxon>Tracheophyta</taxon>
        <taxon>Spermatophyta</taxon>
        <taxon>Magnoliopsida</taxon>
        <taxon>eudicotyledons</taxon>
        <taxon>Gunneridae</taxon>
        <taxon>Pentapetalae</taxon>
        <taxon>rosids</taxon>
        <taxon>fabids</taxon>
        <taxon>Fabales</taxon>
        <taxon>Fabaceae</taxon>
        <taxon>Papilionoideae</taxon>
        <taxon>50 kb inversion clade</taxon>
        <taxon>genistoids sensu lato</taxon>
        <taxon>core genistoids</taxon>
        <taxon>Crotalarieae</taxon>
        <taxon>Crotalaria</taxon>
    </lineage>
</organism>
<evidence type="ECO:0000256" key="1">
    <source>
        <dbReference type="SAM" id="MobiDB-lite"/>
    </source>
</evidence>
<accession>A0AAN9FSN9</accession>
<feature type="region of interest" description="Disordered" evidence="1">
    <location>
        <begin position="112"/>
        <end position="140"/>
    </location>
</feature>
<name>A0AAN9FSN9_CROPI</name>
<evidence type="ECO:0000313" key="2">
    <source>
        <dbReference type="EMBL" id="KAK7281960.1"/>
    </source>
</evidence>
<evidence type="ECO:0000313" key="3">
    <source>
        <dbReference type="Proteomes" id="UP001372338"/>
    </source>
</evidence>
<sequence length="140" mass="15813">MSEQKTTVTADEAMTETDENGNVNVNTTLFFFSIILFKDWHFSRFHPLFILFSNLDGFTLKAELKMPMCPEDIRSNNGQLCPKESHSINLELRTILPRVMSIHGRQMAAEYANRQQVGGNPYEDGDDGGPEEESPILDDG</sequence>